<evidence type="ECO:0000313" key="5">
    <source>
        <dbReference type="EMBL" id="KIM72429.1"/>
    </source>
</evidence>
<dbReference type="InterPro" id="IPR045109">
    <property type="entry name" value="LSDs-like"/>
</dbReference>
<comment type="subcellular location">
    <subcellularLocation>
        <location evidence="1">Nucleus</location>
    </subcellularLocation>
</comment>
<gene>
    <name evidence="5" type="ORF">PILCRDRAFT_81890</name>
</gene>
<dbReference type="Gene3D" id="2.60.120.650">
    <property type="entry name" value="Cupin"/>
    <property type="match status" value="1"/>
</dbReference>
<evidence type="ECO:0000256" key="3">
    <source>
        <dbReference type="ARBA" id="ARBA00023242"/>
    </source>
</evidence>
<keyword evidence="2" id="KW-0479">Metal-binding</keyword>
<dbReference type="STRING" id="765440.A0A0C3EWP7"/>
<keyword evidence="6" id="KW-1185">Reference proteome</keyword>
<dbReference type="PROSITE" id="PS51184">
    <property type="entry name" value="JMJC"/>
    <property type="match status" value="1"/>
</dbReference>
<evidence type="ECO:0000256" key="2">
    <source>
        <dbReference type="ARBA" id="ARBA00022723"/>
    </source>
</evidence>
<dbReference type="HOGENOM" id="CLU_1343723_0_0_1"/>
<reference evidence="5 6" key="1">
    <citation type="submission" date="2014-04" db="EMBL/GenBank/DDBJ databases">
        <authorList>
            <consortium name="DOE Joint Genome Institute"/>
            <person name="Kuo A."/>
            <person name="Tarkka M."/>
            <person name="Buscot F."/>
            <person name="Kohler A."/>
            <person name="Nagy L.G."/>
            <person name="Floudas D."/>
            <person name="Copeland A."/>
            <person name="Barry K.W."/>
            <person name="Cichocki N."/>
            <person name="Veneault-Fourrey C."/>
            <person name="LaButti K."/>
            <person name="Lindquist E.A."/>
            <person name="Lipzen A."/>
            <person name="Lundell T."/>
            <person name="Morin E."/>
            <person name="Murat C."/>
            <person name="Sun H."/>
            <person name="Tunlid A."/>
            <person name="Henrissat B."/>
            <person name="Grigoriev I.V."/>
            <person name="Hibbett D.S."/>
            <person name="Martin F."/>
            <person name="Nordberg H.P."/>
            <person name="Cantor M.N."/>
            <person name="Hua S.X."/>
        </authorList>
    </citation>
    <scope>NUCLEOTIDE SEQUENCE [LARGE SCALE GENOMIC DNA]</scope>
    <source>
        <strain evidence="5 6">F 1598</strain>
    </source>
</reference>
<feature type="domain" description="JmjC" evidence="4">
    <location>
        <begin position="35"/>
        <end position="204"/>
    </location>
</feature>
<dbReference type="GO" id="GO:0000118">
    <property type="term" value="C:histone deacetylase complex"/>
    <property type="evidence" value="ECO:0007669"/>
    <property type="project" value="TreeGrafter"/>
</dbReference>
<dbReference type="PANTHER" id="PTHR12549:SF38">
    <property type="entry name" value="JMJC DOMAIN-CONTAINING HISTONE DEMETHYLASE 2, ISOFORM A"/>
    <property type="match status" value="1"/>
</dbReference>
<organism evidence="5 6">
    <name type="scientific">Piloderma croceum (strain F 1598)</name>
    <dbReference type="NCBI Taxonomy" id="765440"/>
    <lineage>
        <taxon>Eukaryota</taxon>
        <taxon>Fungi</taxon>
        <taxon>Dikarya</taxon>
        <taxon>Basidiomycota</taxon>
        <taxon>Agaricomycotina</taxon>
        <taxon>Agaricomycetes</taxon>
        <taxon>Agaricomycetidae</taxon>
        <taxon>Atheliales</taxon>
        <taxon>Atheliaceae</taxon>
        <taxon>Piloderma</taxon>
    </lineage>
</organism>
<proteinExistence type="predicted"/>
<reference evidence="6" key="2">
    <citation type="submission" date="2015-01" db="EMBL/GenBank/DDBJ databases">
        <title>Evolutionary Origins and Diversification of the Mycorrhizal Mutualists.</title>
        <authorList>
            <consortium name="DOE Joint Genome Institute"/>
            <consortium name="Mycorrhizal Genomics Consortium"/>
            <person name="Kohler A."/>
            <person name="Kuo A."/>
            <person name="Nagy L.G."/>
            <person name="Floudas D."/>
            <person name="Copeland A."/>
            <person name="Barry K.W."/>
            <person name="Cichocki N."/>
            <person name="Veneault-Fourrey C."/>
            <person name="LaButti K."/>
            <person name="Lindquist E.A."/>
            <person name="Lipzen A."/>
            <person name="Lundell T."/>
            <person name="Morin E."/>
            <person name="Murat C."/>
            <person name="Riley R."/>
            <person name="Ohm R."/>
            <person name="Sun H."/>
            <person name="Tunlid A."/>
            <person name="Henrissat B."/>
            <person name="Grigoriev I.V."/>
            <person name="Hibbett D.S."/>
            <person name="Martin F."/>
        </authorList>
    </citation>
    <scope>NUCLEOTIDE SEQUENCE [LARGE SCALE GENOMIC DNA]</scope>
    <source>
        <strain evidence="6">F 1598</strain>
    </source>
</reference>
<dbReference type="GO" id="GO:0032454">
    <property type="term" value="F:histone H3K9 demethylase activity"/>
    <property type="evidence" value="ECO:0007669"/>
    <property type="project" value="InterPro"/>
</dbReference>
<protein>
    <recommendedName>
        <fullName evidence="4">JmjC domain-containing protein</fullName>
    </recommendedName>
</protein>
<dbReference type="GO" id="GO:0031490">
    <property type="term" value="F:chromatin DNA binding"/>
    <property type="evidence" value="ECO:0007669"/>
    <property type="project" value="TreeGrafter"/>
</dbReference>
<evidence type="ECO:0000259" key="4">
    <source>
        <dbReference type="PROSITE" id="PS51184"/>
    </source>
</evidence>
<dbReference type="GO" id="GO:0000785">
    <property type="term" value="C:chromatin"/>
    <property type="evidence" value="ECO:0007669"/>
    <property type="project" value="TreeGrafter"/>
</dbReference>
<evidence type="ECO:0000313" key="6">
    <source>
        <dbReference type="Proteomes" id="UP000054166"/>
    </source>
</evidence>
<dbReference type="Proteomes" id="UP000054166">
    <property type="component" value="Unassembled WGS sequence"/>
</dbReference>
<keyword evidence="3" id="KW-0539">Nucleus</keyword>
<dbReference type="SMART" id="SM00558">
    <property type="entry name" value="JmjC"/>
    <property type="match status" value="1"/>
</dbReference>
<dbReference type="InterPro" id="IPR003347">
    <property type="entry name" value="JmjC_dom"/>
</dbReference>
<dbReference type="AlphaFoldDB" id="A0A0C3EWP7"/>
<dbReference type="SUPFAM" id="SSF51197">
    <property type="entry name" value="Clavaminate synthase-like"/>
    <property type="match status" value="1"/>
</dbReference>
<dbReference type="EMBL" id="KN833132">
    <property type="protein sequence ID" value="KIM72429.1"/>
    <property type="molecule type" value="Genomic_DNA"/>
</dbReference>
<dbReference type="InParanoid" id="A0A0C3EWP7"/>
<name>A0A0C3EWP7_PILCF</name>
<dbReference type="PANTHER" id="PTHR12549">
    <property type="entry name" value="JMJC DOMAIN-CONTAINING HISTONE DEMETHYLATION PROTEIN"/>
    <property type="match status" value="1"/>
</dbReference>
<dbReference type="GO" id="GO:0003712">
    <property type="term" value="F:transcription coregulator activity"/>
    <property type="evidence" value="ECO:0007669"/>
    <property type="project" value="TreeGrafter"/>
</dbReference>
<dbReference type="GO" id="GO:0006357">
    <property type="term" value="P:regulation of transcription by RNA polymerase II"/>
    <property type="evidence" value="ECO:0007669"/>
    <property type="project" value="TreeGrafter"/>
</dbReference>
<dbReference type="OrthoDB" id="1667110at2759"/>
<evidence type="ECO:0000256" key="1">
    <source>
        <dbReference type="ARBA" id="ARBA00004123"/>
    </source>
</evidence>
<dbReference type="Pfam" id="PF02373">
    <property type="entry name" value="JmjC"/>
    <property type="match status" value="1"/>
</dbReference>
<sequence length="204" mass="22911">MLQDWPPSALFQATPPFCDLHVDLMSATPVPGFTRSDGRFNVASYTPKGDAKSDLGPKMYSATKDNENVGSTKIHKDVTDAWNVLTYASPADKGADWVLFSRKDTVRVVKWLQTKLDCEGDPVHHQQTFLTQADLADLWGELKIRPYLINQTLNQFVFIPAGCAHQVRLCEGCSVCQYQSHICSLSVYYHIPGEQPRGLYQSRM</sequence>
<accession>A0A0C3EWP7</accession>
<dbReference type="GO" id="GO:0046872">
    <property type="term" value="F:metal ion binding"/>
    <property type="evidence" value="ECO:0007669"/>
    <property type="project" value="UniProtKB-KW"/>
</dbReference>